<feature type="non-terminal residue" evidence="7">
    <location>
        <position position="182"/>
    </location>
</feature>
<evidence type="ECO:0000256" key="4">
    <source>
        <dbReference type="ARBA" id="ARBA00023163"/>
    </source>
</evidence>
<evidence type="ECO:0000313" key="7">
    <source>
        <dbReference type="EMBL" id="EQD46168.1"/>
    </source>
</evidence>
<dbReference type="Gene3D" id="1.10.10.10">
    <property type="entry name" value="Winged helix-like DNA-binding domain superfamily/Winged helix DNA-binding domain"/>
    <property type="match status" value="1"/>
</dbReference>
<name>T0ZNE1_9ZZZZ</name>
<reference evidence="7" key="1">
    <citation type="submission" date="2013-08" db="EMBL/GenBank/DDBJ databases">
        <authorList>
            <person name="Mendez C."/>
            <person name="Richter M."/>
            <person name="Ferrer M."/>
            <person name="Sanchez J."/>
        </authorList>
    </citation>
    <scope>NUCLEOTIDE SEQUENCE</scope>
</reference>
<dbReference type="SUPFAM" id="SSF52172">
    <property type="entry name" value="CheY-like"/>
    <property type="match status" value="1"/>
</dbReference>
<dbReference type="InterPro" id="IPR001867">
    <property type="entry name" value="OmpR/PhoB-type_DNA-bd"/>
</dbReference>
<dbReference type="InterPro" id="IPR001789">
    <property type="entry name" value="Sig_transdc_resp-reg_receiver"/>
</dbReference>
<dbReference type="PROSITE" id="PS50110">
    <property type="entry name" value="RESPONSE_REGULATORY"/>
    <property type="match status" value="1"/>
</dbReference>
<dbReference type="InterPro" id="IPR011006">
    <property type="entry name" value="CheY-like_superfamily"/>
</dbReference>
<dbReference type="PANTHER" id="PTHR48111">
    <property type="entry name" value="REGULATOR OF RPOS"/>
    <property type="match status" value="1"/>
</dbReference>
<gene>
    <name evidence="7" type="ORF">B1B_12726</name>
</gene>
<dbReference type="AlphaFoldDB" id="T0ZNE1"/>
<dbReference type="InterPro" id="IPR039420">
    <property type="entry name" value="WalR-like"/>
</dbReference>
<organism evidence="7">
    <name type="scientific">mine drainage metagenome</name>
    <dbReference type="NCBI Taxonomy" id="410659"/>
    <lineage>
        <taxon>unclassified sequences</taxon>
        <taxon>metagenomes</taxon>
        <taxon>ecological metagenomes</taxon>
    </lineage>
</organism>
<keyword evidence="3 7" id="KW-0238">DNA-binding</keyword>
<dbReference type="PANTHER" id="PTHR48111:SF4">
    <property type="entry name" value="DNA-BINDING DUAL TRANSCRIPTIONAL REGULATOR OMPR"/>
    <property type="match status" value="1"/>
</dbReference>
<comment type="caution">
    <text evidence="7">The sequence shown here is derived from an EMBL/GenBank/DDBJ whole genome shotgun (WGS) entry which is preliminary data.</text>
</comment>
<dbReference type="GO" id="GO:0000976">
    <property type="term" value="F:transcription cis-regulatory region binding"/>
    <property type="evidence" value="ECO:0007669"/>
    <property type="project" value="TreeGrafter"/>
</dbReference>
<dbReference type="Pfam" id="PF00072">
    <property type="entry name" value="Response_reg"/>
    <property type="match status" value="1"/>
</dbReference>
<dbReference type="InterPro" id="IPR016032">
    <property type="entry name" value="Sig_transdc_resp-reg_C-effctor"/>
</dbReference>
<dbReference type="PROSITE" id="PS51755">
    <property type="entry name" value="OMPR_PHOB"/>
    <property type="match status" value="1"/>
</dbReference>
<keyword evidence="1" id="KW-0597">Phosphoprotein</keyword>
<dbReference type="Pfam" id="PF00486">
    <property type="entry name" value="Trans_reg_C"/>
    <property type="match status" value="1"/>
</dbReference>
<dbReference type="SUPFAM" id="SSF46894">
    <property type="entry name" value="C-terminal effector domain of the bipartite response regulators"/>
    <property type="match status" value="1"/>
</dbReference>
<protein>
    <submittedName>
        <fullName evidence="7">DNA-binding response regulator</fullName>
    </submittedName>
</protein>
<dbReference type="EMBL" id="AUZY01008356">
    <property type="protein sequence ID" value="EQD46168.1"/>
    <property type="molecule type" value="Genomic_DNA"/>
</dbReference>
<dbReference type="InterPro" id="IPR036388">
    <property type="entry name" value="WH-like_DNA-bd_sf"/>
</dbReference>
<dbReference type="GO" id="GO:0032993">
    <property type="term" value="C:protein-DNA complex"/>
    <property type="evidence" value="ECO:0007669"/>
    <property type="project" value="TreeGrafter"/>
</dbReference>
<keyword evidence="2" id="KW-0805">Transcription regulation</keyword>
<evidence type="ECO:0000256" key="3">
    <source>
        <dbReference type="ARBA" id="ARBA00023125"/>
    </source>
</evidence>
<dbReference type="GO" id="GO:0006355">
    <property type="term" value="P:regulation of DNA-templated transcription"/>
    <property type="evidence" value="ECO:0007669"/>
    <property type="project" value="InterPro"/>
</dbReference>
<keyword evidence="4" id="KW-0804">Transcription</keyword>
<evidence type="ECO:0000259" key="6">
    <source>
        <dbReference type="PROSITE" id="PS51755"/>
    </source>
</evidence>
<dbReference type="Gene3D" id="3.40.50.2300">
    <property type="match status" value="1"/>
</dbReference>
<feature type="domain" description="OmpR/PhoB-type" evidence="6">
    <location>
        <begin position="81"/>
        <end position="180"/>
    </location>
</feature>
<feature type="domain" description="Response regulatory" evidence="5">
    <location>
        <begin position="1"/>
        <end position="69"/>
    </location>
</feature>
<dbReference type="GO" id="GO:0005829">
    <property type="term" value="C:cytosol"/>
    <property type="evidence" value="ECO:0007669"/>
    <property type="project" value="TreeGrafter"/>
</dbReference>
<reference evidence="7" key="2">
    <citation type="journal article" date="2014" name="ISME J.">
        <title>Microbial stratification in low pH oxic and suboxic macroscopic growths along an acid mine drainage.</title>
        <authorList>
            <person name="Mendez-Garcia C."/>
            <person name="Mesa V."/>
            <person name="Sprenger R.R."/>
            <person name="Richter M."/>
            <person name="Diez M.S."/>
            <person name="Solano J."/>
            <person name="Bargiela R."/>
            <person name="Golyshina O.V."/>
            <person name="Manteca A."/>
            <person name="Ramos J.L."/>
            <person name="Gallego J.R."/>
            <person name="Llorente I."/>
            <person name="Martins Dos Santos V.A."/>
            <person name="Jensen O.N."/>
            <person name="Pelaez A.I."/>
            <person name="Sanchez J."/>
            <person name="Ferrer M."/>
        </authorList>
    </citation>
    <scope>NUCLEOTIDE SEQUENCE</scope>
</reference>
<dbReference type="SMART" id="SM00862">
    <property type="entry name" value="Trans_reg_C"/>
    <property type="match status" value="1"/>
</dbReference>
<evidence type="ECO:0000256" key="2">
    <source>
        <dbReference type="ARBA" id="ARBA00023015"/>
    </source>
</evidence>
<sequence length="182" mass="20938">MILDLVLPDMNGIEVCRRLRAAGFKSTVMMVSCLQESEDVVIGLEVGADDYMRKPFAVRELVARINARLRRARLLHPSAEPDRLQFPGLSIDLGRHEVRRDERQVQLTPTEFGILAALARNAGRVVSRPQLIAEVWRRREPHQVHSLDAHLYRLRRKIQGRPEGPQYIHVVISAGYRFEYQP</sequence>
<dbReference type="CDD" id="cd00383">
    <property type="entry name" value="trans_reg_C"/>
    <property type="match status" value="1"/>
</dbReference>
<proteinExistence type="predicted"/>
<evidence type="ECO:0000256" key="1">
    <source>
        <dbReference type="ARBA" id="ARBA00022553"/>
    </source>
</evidence>
<dbReference type="GO" id="GO:0000156">
    <property type="term" value="F:phosphorelay response regulator activity"/>
    <property type="evidence" value="ECO:0007669"/>
    <property type="project" value="TreeGrafter"/>
</dbReference>
<evidence type="ECO:0000259" key="5">
    <source>
        <dbReference type="PROSITE" id="PS50110"/>
    </source>
</evidence>
<accession>T0ZNE1</accession>